<dbReference type="CDD" id="cd06261">
    <property type="entry name" value="TM_PBP2"/>
    <property type="match status" value="1"/>
</dbReference>
<feature type="transmembrane region" description="Helical" evidence="8">
    <location>
        <begin position="84"/>
        <end position="105"/>
    </location>
</feature>
<dbReference type="PROSITE" id="PS50928">
    <property type="entry name" value="ABC_TM1"/>
    <property type="match status" value="1"/>
</dbReference>
<dbReference type="EMBL" id="BMCP01000002">
    <property type="protein sequence ID" value="GGE41171.1"/>
    <property type="molecule type" value="Genomic_DNA"/>
</dbReference>
<feature type="transmembrane region" description="Helical" evidence="8">
    <location>
        <begin position="21"/>
        <end position="42"/>
    </location>
</feature>
<feature type="transmembrane region" description="Helical" evidence="8">
    <location>
        <begin position="211"/>
        <end position="236"/>
    </location>
</feature>
<comment type="caution">
    <text evidence="10">The sequence shown here is derived from an EMBL/GenBank/DDBJ whole genome shotgun (WGS) entry which is preliminary data.</text>
</comment>
<keyword evidence="3 8" id="KW-0813">Transport</keyword>
<keyword evidence="6 8" id="KW-1133">Transmembrane helix</keyword>
<evidence type="ECO:0000256" key="5">
    <source>
        <dbReference type="ARBA" id="ARBA00022692"/>
    </source>
</evidence>
<keyword evidence="5 8" id="KW-0812">Transmembrane</keyword>
<feature type="domain" description="ABC transmembrane type-1" evidence="9">
    <location>
        <begin position="80"/>
        <end position="294"/>
    </location>
</feature>
<name>A0A8J2YH66_9RHOB</name>
<gene>
    <name evidence="10" type="ORF">GCM10007276_18190</name>
</gene>
<proteinExistence type="inferred from homology"/>
<keyword evidence="11" id="KW-1185">Reference proteome</keyword>
<dbReference type="Gene3D" id="1.10.3720.10">
    <property type="entry name" value="MetI-like"/>
    <property type="match status" value="1"/>
</dbReference>
<sequence>MTLALDAPAARKSWRVSDPMLGFLLVLPSLLLFLGLIVYPLFQAFVLSFHDVSTLTLEGEYVGLKNYEDVLGRSEFWISFGNTVIWTVGSLIGQISLGILIALLLNTQFRGRSIARGVMLMPYMLSSVVTVMIWQWMLNDLYGVVDATLMAWGVTDMPVPWLTRMPNAMITTIMIGTWKLFPFVVITILARLQTIPEQLYEAAKIDGAGPFARFLDITLPQIKSVLLFILLLRGIWDFKEFDLIFLMTGGGPQIGTQTLPLLIYKEAFGQLHLGRGAAIAILMLIIMTIMFFIYLWYYQREEKRAAQ</sequence>
<keyword evidence="4" id="KW-1003">Cell membrane</keyword>
<dbReference type="RefSeq" id="WP_188409426.1">
    <property type="nucleotide sequence ID" value="NZ_BMCP01000002.1"/>
</dbReference>
<accession>A0A8J2YH66</accession>
<feature type="transmembrane region" description="Helical" evidence="8">
    <location>
        <begin position="168"/>
        <end position="190"/>
    </location>
</feature>
<evidence type="ECO:0000256" key="3">
    <source>
        <dbReference type="ARBA" id="ARBA00022448"/>
    </source>
</evidence>
<dbReference type="InterPro" id="IPR050809">
    <property type="entry name" value="UgpAE/MalFG_permease"/>
</dbReference>
<evidence type="ECO:0000313" key="10">
    <source>
        <dbReference type="EMBL" id="GGE41171.1"/>
    </source>
</evidence>
<evidence type="ECO:0000313" key="11">
    <source>
        <dbReference type="Proteomes" id="UP000602745"/>
    </source>
</evidence>
<evidence type="ECO:0000256" key="8">
    <source>
        <dbReference type="RuleBase" id="RU363032"/>
    </source>
</evidence>
<evidence type="ECO:0000256" key="7">
    <source>
        <dbReference type="ARBA" id="ARBA00023136"/>
    </source>
</evidence>
<evidence type="ECO:0000256" key="6">
    <source>
        <dbReference type="ARBA" id="ARBA00022989"/>
    </source>
</evidence>
<dbReference type="GO" id="GO:0055085">
    <property type="term" value="P:transmembrane transport"/>
    <property type="evidence" value="ECO:0007669"/>
    <property type="project" value="InterPro"/>
</dbReference>
<dbReference type="InterPro" id="IPR000515">
    <property type="entry name" value="MetI-like"/>
</dbReference>
<dbReference type="InterPro" id="IPR035906">
    <property type="entry name" value="MetI-like_sf"/>
</dbReference>
<feature type="transmembrane region" description="Helical" evidence="8">
    <location>
        <begin position="277"/>
        <end position="297"/>
    </location>
</feature>
<dbReference type="PANTHER" id="PTHR43227:SF7">
    <property type="entry name" value="ARABINOOLIGOSACCHARIDES TRANSPORT SYSTEM PERMEASE PROTEIN ARAP"/>
    <property type="match status" value="1"/>
</dbReference>
<evidence type="ECO:0000259" key="9">
    <source>
        <dbReference type="PROSITE" id="PS50928"/>
    </source>
</evidence>
<dbReference type="SUPFAM" id="SSF161098">
    <property type="entry name" value="MetI-like"/>
    <property type="match status" value="1"/>
</dbReference>
<dbReference type="GO" id="GO:0005886">
    <property type="term" value="C:plasma membrane"/>
    <property type="evidence" value="ECO:0007669"/>
    <property type="project" value="UniProtKB-SubCell"/>
</dbReference>
<reference evidence="10" key="1">
    <citation type="journal article" date="2014" name="Int. J. Syst. Evol. Microbiol.">
        <title>Complete genome sequence of Corynebacterium casei LMG S-19264T (=DSM 44701T), isolated from a smear-ripened cheese.</title>
        <authorList>
            <consortium name="US DOE Joint Genome Institute (JGI-PGF)"/>
            <person name="Walter F."/>
            <person name="Albersmeier A."/>
            <person name="Kalinowski J."/>
            <person name="Ruckert C."/>
        </authorList>
    </citation>
    <scope>NUCLEOTIDE SEQUENCE</scope>
    <source>
        <strain evidence="10">CCM 7684</strain>
    </source>
</reference>
<dbReference type="PANTHER" id="PTHR43227">
    <property type="entry name" value="BLL4140 PROTEIN"/>
    <property type="match status" value="1"/>
</dbReference>
<evidence type="ECO:0000256" key="1">
    <source>
        <dbReference type="ARBA" id="ARBA00004651"/>
    </source>
</evidence>
<comment type="similarity">
    <text evidence="2 8">Belongs to the binding-protein-dependent transport system permease family.</text>
</comment>
<organism evidence="10 11">
    <name type="scientific">Agaricicola taiwanensis</name>
    <dbReference type="NCBI Taxonomy" id="591372"/>
    <lineage>
        <taxon>Bacteria</taxon>
        <taxon>Pseudomonadati</taxon>
        <taxon>Pseudomonadota</taxon>
        <taxon>Alphaproteobacteria</taxon>
        <taxon>Rhodobacterales</taxon>
        <taxon>Paracoccaceae</taxon>
        <taxon>Agaricicola</taxon>
    </lineage>
</organism>
<evidence type="ECO:0000256" key="4">
    <source>
        <dbReference type="ARBA" id="ARBA00022475"/>
    </source>
</evidence>
<feature type="transmembrane region" description="Helical" evidence="8">
    <location>
        <begin position="117"/>
        <end position="137"/>
    </location>
</feature>
<evidence type="ECO:0000256" key="2">
    <source>
        <dbReference type="ARBA" id="ARBA00009306"/>
    </source>
</evidence>
<protein>
    <submittedName>
        <fullName evidence="10">Sugar ABC transporter permease</fullName>
    </submittedName>
</protein>
<dbReference type="AlphaFoldDB" id="A0A8J2YH66"/>
<comment type="subcellular location">
    <subcellularLocation>
        <location evidence="1 8">Cell membrane</location>
        <topology evidence="1 8">Multi-pass membrane protein</topology>
    </subcellularLocation>
</comment>
<reference evidence="10" key="2">
    <citation type="submission" date="2020-09" db="EMBL/GenBank/DDBJ databases">
        <authorList>
            <person name="Sun Q."/>
            <person name="Sedlacek I."/>
        </authorList>
    </citation>
    <scope>NUCLEOTIDE SEQUENCE</scope>
    <source>
        <strain evidence="10">CCM 7684</strain>
    </source>
</reference>
<dbReference type="Proteomes" id="UP000602745">
    <property type="component" value="Unassembled WGS sequence"/>
</dbReference>
<dbReference type="Pfam" id="PF00528">
    <property type="entry name" value="BPD_transp_1"/>
    <property type="match status" value="1"/>
</dbReference>
<keyword evidence="7 8" id="KW-0472">Membrane</keyword>